<feature type="compositionally biased region" description="Basic residues" evidence="1">
    <location>
        <begin position="171"/>
        <end position="190"/>
    </location>
</feature>
<evidence type="ECO:0000313" key="2">
    <source>
        <dbReference type="EMBL" id="CAG7645548.1"/>
    </source>
</evidence>
<evidence type="ECO:0000313" key="3">
    <source>
        <dbReference type="Proteomes" id="UP000730618"/>
    </source>
</evidence>
<evidence type="ECO:0000256" key="1">
    <source>
        <dbReference type="SAM" id="MobiDB-lite"/>
    </source>
</evidence>
<comment type="caution">
    <text evidence="2">The sequence shown here is derived from an EMBL/GenBank/DDBJ whole genome shotgun (WGS) entry which is preliminary data.</text>
</comment>
<dbReference type="EMBL" id="CAJVCE010000009">
    <property type="protein sequence ID" value="CAG7645548.1"/>
    <property type="molecule type" value="Genomic_DNA"/>
</dbReference>
<accession>A0ABN7TLH8</accession>
<name>A0ABN7TLH8_9BACL</name>
<reference evidence="2 3" key="1">
    <citation type="submission" date="2021-06" db="EMBL/GenBank/DDBJ databases">
        <authorList>
            <person name="Criscuolo A."/>
        </authorList>
    </citation>
    <scope>NUCLEOTIDE SEQUENCE [LARGE SCALE GENOMIC DNA]</scope>
    <source>
        <strain evidence="3">CIP 111802</strain>
    </source>
</reference>
<sequence length="190" mass="19959">MNHSKQTIGNQGVPRPRQYQARTHAYPYYRGYANPEYVQSSSFSGYPGLGGSQLSSQLGANLPAALPSQTTFATQAGSGGGGALSGLASLFGGSSAASGASGSSFNLAQLKTVVDRLGGIEGIVDTFGKVQKMVAGVQQMAPMIKLLLGTFGKGKKAADNDEDGDGLAPIGRRRRKRKNAPNARRRKRRR</sequence>
<feature type="region of interest" description="Disordered" evidence="1">
    <location>
        <begin position="154"/>
        <end position="190"/>
    </location>
</feature>
<dbReference type="Proteomes" id="UP000730618">
    <property type="component" value="Unassembled WGS sequence"/>
</dbReference>
<protein>
    <recommendedName>
        <fullName evidence="4">Tyrosine protein kinase</fullName>
    </recommendedName>
</protein>
<keyword evidence="3" id="KW-1185">Reference proteome</keyword>
<organism evidence="2 3">
    <name type="scientific">Paenibacillus allorhizosphaerae</name>
    <dbReference type="NCBI Taxonomy" id="2849866"/>
    <lineage>
        <taxon>Bacteria</taxon>
        <taxon>Bacillati</taxon>
        <taxon>Bacillota</taxon>
        <taxon>Bacilli</taxon>
        <taxon>Bacillales</taxon>
        <taxon>Paenibacillaceae</taxon>
        <taxon>Paenibacillus</taxon>
    </lineage>
</organism>
<evidence type="ECO:0008006" key="4">
    <source>
        <dbReference type="Google" id="ProtNLM"/>
    </source>
</evidence>
<feature type="compositionally biased region" description="Polar residues" evidence="1">
    <location>
        <begin position="1"/>
        <end position="10"/>
    </location>
</feature>
<dbReference type="RefSeq" id="WP_218099840.1">
    <property type="nucleotide sequence ID" value="NZ_CAJVCE010000009.1"/>
</dbReference>
<gene>
    <name evidence="2" type="ORF">PAECIP111802_03543</name>
</gene>
<proteinExistence type="predicted"/>
<feature type="region of interest" description="Disordered" evidence="1">
    <location>
        <begin position="1"/>
        <end position="20"/>
    </location>
</feature>